<evidence type="ECO:0000313" key="2">
    <source>
        <dbReference type="Proteomes" id="UP000236884"/>
    </source>
</evidence>
<dbReference type="KEGG" id="vgo:GJW-30_1_00092"/>
<dbReference type="PRINTS" id="PR00313">
    <property type="entry name" value="CABNDNGRPT"/>
</dbReference>
<name>A0A0S3PNT0_9BRAD</name>
<dbReference type="Gene3D" id="2.150.10.10">
    <property type="entry name" value="Serralysin-like metalloprotease, C-terminal"/>
    <property type="match status" value="1"/>
</dbReference>
<proteinExistence type="predicted"/>
<gene>
    <name evidence="1" type="ORF">GJW-30_1_00092</name>
</gene>
<dbReference type="EMBL" id="AP014946">
    <property type="protein sequence ID" value="BAT57585.1"/>
    <property type="molecule type" value="Genomic_DNA"/>
</dbReference>
<dbReference type="RefSeq" id="WP_130364681.1">
    <property type="nucleotide sequence ID" value="NZ_AP014946.1"/>
</dbReference>
<reference evidence="1 2" key="1">
    <citation type="submission" date="2015-08" db="EMBL/GenBank/DDBJ databases">
        <title>Investigation of the bacterial diversity of lava forest soil.</title>
        <authorList>
            <person name="Lee J.S."/>
        </authorList>
    </citation>
    <scope>NUCLEOTIDE SEQUENCE [LARGE SCALE GENOMIC DNA]</scope>
    <source>
        <strain evidence="1 2">GJW-30</strain>
    </source>
</reference>
<protein>
    <submittedName>
        <fullName evidence="1">Uncharacterized protein</fullName>
    </submittedName>
</protein>
<dbReference type="OrthoDB" id="6756629at2"/>
<dbReference type="SUPFAM" id="SSF51120">
    <property type="entry name" value="beta-Roll"/>
    <property type="match status" value="2"/>
</dbReference>
<evidence type="ECO:0000313" key="1">
    <source>
        <dbReference type="EMBL" id="BAT57585.1"/>
    </source>
</evidence>
<dbReference type="InterPro" id="IPR011049">
    <property type="entry name" value="Serralysin-like_metalloprot_C"/>
</dbReference>
<accession>A0A0S3PNT0</accession>
<keyword evidence="2" id="KW-1185">Reference proteome</keyword>
<dbReference type="AlphaFoldDB" id="A0A0S3PNT0"/>
<organism evidence="1 2">
    <name type="scientific">Variibacter gotjawalensis</name>
    <dbReference type="NCBI Taxonomy" id="1333996"/>
    <lineage>
        <taxon>Bacteria</taxon>
        <taxon>Pseudomonadati</taxon>
        <taxon>Pseudomonadota</taxon>
        <taxon>Alphaproteobacteria</taxon>
        <taxon>Hyphomicrobiales</taxon>
        <taxon>Nitrobacteraceae</taxon>
        <taxon>Variibacter</taxon>
    </lineage>
</organism>
<dbReference type="Proteomes" id="UP000236884">
    <property type="component" value="Chromosome"/>
</dbReference>
<sequence>MAARIVSLFGRASTSLRALPEPWSTQDTADLYRVLHFLIDAGLPVSLNFGKTDEEEPWAVFENDETGDVLVQIARLDGSIVVVNSQFKKVYRGNSLRNITDQILADHNGVSRNKATNVIYLPSAVLTAFVASAVLISDVFGNISKADAAEAERNKSGGDVSVKEAINRAVAREQSAQNTAVGSLAWISIFSFSLAAAHVSQPNEVSSFHGLLASLSKPASDLSAADWTTVVDRARVPESSFDSHSAAEDTPVRVGVFPQPGRGPAVEKSNDLPAPSAGLVQKEALWAPGHIERIATDSAFYALSVDVAARSIAKGSSAPAPALSKASEIVAEPADAKSNQQSAIAVKNATSDAVKTTDFSSGGLKLGEASLAWEKLGNGGLHTALATATSSTAAVTASFLSVASEKVTANLVVAPLVLSDGVWKQTLSSDDTINGQQGSALYAQLSSLSPTRPIITGIESINLSAAVASIFDFSGTTGAKNIAVNGAAAGAILSMVEIQAPANLALQNVSTDLPTYFLFRFADAAIAGSDTKIHLDLQDVGSAASGQFGDVNIGGTLNEGVESLEVGLIGHNYLNSLYSSTSGLLGRDIEAANWTRSYSFSGSGSLTIQSALQGATSVDAGKLAGSLSIALDESRAVVVQGGAGNDRFDFGAGFDFRDGLDGGGGSDTLAVSADLTASSAASLKSIETLEFYGKSTFTFDAGQFASIENIVHKSTASAFYLNLGATQDHADIAILDSGSVTASLSQNASEQAIHLSLGMRDQIGGFDQAVGRFAGAVTTIGAATVFVDVTANEIATKTVAGMSAFYSDDATTLKLTGGSIGQNFDLSNVQAPSIKIVDGSSFIGNLRLSGNVHAQSIVGGEGDDVLSTGGRQFDAADTLSGGRGKDTFVLDVSDRTDMVSKPLLTITDLDLGGFGGTGGDKIDISQLGLVNSANHTPIVLNNGEVIAIQGADLFSALTTFVTEQQLEQAFFGLVSYGNETYLVAQGATDPSWKSFANVVIDVTGVTGKLDHSDIIY</sequence>